<gene>
    <name evidence="2" type="ORF">VZT92_015780</name>
</gene>
<evidence type="ECO:0000313" key="2">
    <source>
        <dbReference type="EMBL" id="KAK9527120.1"/>
    </source>
</evidence>
<dbReference type="EMBL" id="JBCEZU010000123">
    <property type="protein sequence ID" value="KAK9527120.1"/>
    <property type="molecule type" value="Genomic_DNA"/>
</dbReference>
<accession>A0AAW1EWX8</accession>
<proteinExistence type="predicted"/>
<evidence type="ECO:0000313" key="3">
    <source>
        <dbReference type="Proteomes" id="UP001488805"/>
    </source>
</evidence>
<protein>
    <submittedName>
        <fullName evidence="2">Uncharacterized protein</fullName>
    </submittedName>
</protein>
<keyword evidence="3" id="KW-1185">Reference proteome</keyword>
<organism evidence="2 3">
    <name type="scientific">Zoarces viviparus</name>
    <name type="common">Viviparous eelpout</name>
    <name type="synonym">Blennius viviparus</name>
    <dbReference type="NCBI Taxonomy" id="48416"/>
    <lineage>
        <taxon>Eukaryota</taxon>
        <taxon>Metazoa</taxon>
        <taxon>Chordata</taxon>
        <taxon>Craniata</taxon>
        <taxon>Vertebrata</taxon>
        <taxon>Euteleostomi</taxon>
        <taxon>Actinopterygii</taxon>
        <taxon>Neopterygii</taxon>
        <taxon>Teleostei</taxon>
        <taxon>Neoteleostei</taxon>
        <taxon>Acanthomorphata</taxon>
        <taxon>Eupercaria</taxon>
        <taxon>Perciformes</taxon>
        <taxon>Cottioidei</taxon>
        <taxon>Zoarcales</taxon>
        <taxon>Zoarcidae</taxon>
        <taxon>Zoarcinae</taxon>
        <taxon>Zoarces</taxon>
    </lineage>
</organism>
<name>A0AAW1EWX8_ZOAVI</name>
<feature type="region of interest" description="Disordered" evidence="1">
    <location>
        <begin position="52"/>
        <end position="83"/>
    </location>
</feature>
<comment type="caution">
    <text evidence="2">The sequence shown here is derived from an EMBL/GenBank/DDBJ whole genome shotgun (WGS) entry which is preliminary data.</text>
</comment>
<dbReference type="Proteomes" id="UP001488805">
    <property type="component" value="Unassembled WGS sequence"/>
</dbReference>
<reference evidence="2 3" key="1">
    <citation type="journal article" date="2024" name="Genome Biol. Evol.">
        <title>Chromosome-level genome assembly of the viviparous eelpout Zoarces viviparus.</title>
        <authorList>
            <person name="Fuhrmann N."/>
            <person name="Brasseur M.V."/>
            <person name="Bakowski C.E."/>
            <person name="Podsiadlowski L."/>
            <person name="Prost S."/>
            <person name="Krehenwinkel H."/>
            <person name="Mayer C."/>
        </authorList>
    </citation>
    <scope>NUCLEOTIDE SEQUENCE [LARGE SCALE GENOMIC DNA]</scope>
    <source>
        <strain evidence="2">NO-MEL_2022_Ind0_liver</strain>
    </source>
</reference>
<dbReference type="AlphaFoldDB" id="A0AAW1EWX8"/>
<evidence type="ECO:0000256" key="1">
    <source>
        <dbReference type="SAM" id="MobiDB-lite"/>
    </source>
</evidence>
<sequence>MSPGTGLPGGRPGAAGPAVGVQVTVIGRGSRAEADLRSALSREDWKLILKPQDRRFRRHPEEREVDRSANDHDNKGDVEERHG</sequence>